<protein>
    <submittedName>
        <fullName evidence="2">Uncharacterized protein</fullName>
    </submittedName>
</protein>
<evidence type="ECO:0000313" key="1">
    <source>
        <dbReference type="Proteomes" id="UP000887577"/>
    </source>
</evidence>
<proteinExistence type="predicted"/>
<accession>A0A914ZD33</accession>
<sequence>MNICGDDVRTDYELRLVLALMGSDAAGFSEVIHKTQNTRLLMIDGHCYNEGTLGFITDGFQKKDQAG</sequence>
<name>A0A914ZD33_9BILA</name>
<organism evidence="1 2">
    <name type="scientific">Panagrolaimus superbus</name>
    <dbReference type="NCBI Taxonomy" id="310955"/>
    <lineage>
        <taxon>Eukaryota</taxon>
        <taxon>Metazoa</taxon>
        <taxon>Ecdysozoa</taxon>
        <taxon>Nematoda</taxon>
        <taxon>Chromadorea</taxon>
        <taxon>Rhabditida</taxon>
        <taxon>Tylenchina</taxon>
        <taxon>Panagrolaimomorpha</taxon>
        <taxon>Panagrolaimoidea</taxon>
        <taxon>Panagrolaimidae</taxon>
        <taxon>Panagrolaimus</taxon>
    </lineage>
</organism>
<evidence type="ECO:0000313" key="2">
    <source>
        <dbReference type="WBParaSite" id="PSU_v2.g9588.t1"/>
    </source>
</evidence>
<dbReference type="Proteomes" id="UP000887577">
    <property type="component" value="Unplaced"/>
</dbReference>
<dbReference type="WBParaSite" id="PSU_v2.g9588.t1">
    <property type="protein sequence ID" value="PSU_v2.g9588.t1"/>
    <property type="gene ID" value="PSU_v2.g9588"/>
</dbReference>
<keyword evidence="1" id="KW-1185">Reference proteome</keyword>
<reference evidence="2" key="1">
    <citation type="submission" date="2022-11" db="UniProtKB">
        <authorList>
            <consortium name="WormBaseParasite"/>
        </authorList>
    </citation>
    <scope>IDENTIFICATION</scope>
</reference>
<dbReference type="AlphaFoldDB" id="A0A914ZD33"/>